<evidence type="ECO:0000259" key="1">
    <source>
        <dbReference type="PROSITE" id="PS51742"/>
    </source>
</evidence>
<protein>
    <submittedName>
        <fullName evidence="2">DUF296 domain-containing protein</fullName>
    </submittedName>
</protein>
<name>A0A7V3ZXW5_UNCW3</name>
<dbReference type="SUPFAM" id="SSF117856">
    <property type="entry name" value="AF0104/ALDC/Ptd012-like"/>
    <property type="match status" value="1"/>
</dbReference>
<dbReference type="AlphaFoldDB" id="A0A7V3ZXW5"/>
<organism evidence="2">
    <name type="scientific">candidate division WOR-3 bacterium</name>
    <dbReference type="NCBI Taxonomy" id="2052148"/>
    <lineage>
        <taxon>Bacteria</taxon>
        <taxon>Bacteria division WOR-3</taxon>
    </lineage>
</organism>
<reference evidence="2" key="1">
    <citation type="journal article" date="2020" name="mSystems">
        <title>Genome- and Community-Level Interaction Insights into Carbon Utilization and Element Cycling Functions of Hydrothermarchaeota in Hydrothermal Sediment.</title>
        <authorList>
            <person name="Zhou Z."/>
            <person name="Liu Y."/>
            <person name="Xu W."/>
            <person name="Pan J."/>
            <person name="Luo Z.H."/>
            <person name="Li M."/>
        </authorList>
    </citation>
    <scope>NUCLEOTIDE SEQUENCE [LARGE SCALE GENOMIC DNA]</scope>
    <source>
        <strain evidence="2">SpSt-69</strain>
    </source>
</reference>
<dbReference type="PANTHER" id="PTHR34988:SF1">
    <property type="entry name" value="DNA-BINDING PROTEIN"/>
    <property type="match status" value="1"/>
</dbReference>
<dbReference type="Gene3D" id="3.30.1330.80">
    <property type="entry name" value="Hypothetical protein, similar to alpha- acetolactate decarboxylase, domain 2"/>
    <property type="match status" value="1"/>
</dbReference>
<evidence type="ECO:0000313" key="2">
    <source>
        <dbReference type="EMBL" id="HGL17360.1"/>
    </source>
</evidence>
<accession>A0A7V3ZXW5</accession>
<dbReference type="PROSITE" id="PS51742">
    <property type="entry name" value="PPC"/>
    <property type="match status" value="1"/>
</dbReference>
<dbReference type="InterPro" id="IPR005175">
    <property type="entry name" value="PPC_dom"/>
</dbReference>
<proteinExistence type="predicted"/>
<comment type="caution">
    <text evidence="2">The sequence shown here is derived from an EMBL/GenBank/DDBJ whole genome shotgun (WGS) entry which is preliminary data.</text>
</comment>
<gene>
    <name evidence="2" type="ORF">ENU66_03380</name>
</gene>
<feature type="domain" description="PPC" evidence="1">
    <location>
        <begin position="4"/>
        <end position="138"/>
    </location>
</feature>
<dbReference type="CDD" id="cd11378">
    <property type="entry name" value="DUF296"/>
    <property type="match status" value="1"/>
</dbReference>
<sequence length="138" mass="15585">METRKEGPYIAVVMEHGEDLVKNLKTLAEMDKEAHILVIASALGMLEKVKVGYWNGKSYEIHEADEPAELLGISGIITPQTDPNYHLHIIVGLRNGQVMGGHFIEAKVCNTLEMFLIKFDIPVIRKEMEGLKKLRFLK</sequence>
<dbReference type="Pfam" id="PF03479">
    <property type="entry name" value="PCC"/>
    <property type="match status" value="1"/>
</dbReference>
<dbReference type="PANTHER" id="PTHR34988">
    <property type="entry name" value="PROTEIN, PUTATIVE-RELATED"/>
    <property type="match status" value="1"/>
</dbReference>
<dbReference type="EMBL" id="DTDJ01000025">
    <property type="protein sequence ID" value="HGL17360.1"/>
    <property type="molecule type" value="Genomic_DNA"/>
</dbReference>